<evidence type="ECO:0000256" key="1">
    <source>
        <dbReference type="SAM" id="Phobius"/>
    </source>
</evidence>
<protein>
    <submittedName>
        <fullName evidence="2">Uncharacterized protein</fullName>
    </submittedName>
</protein>
<reference evidence="2" key="1">
    <citation type="submission" date="2019-08" db="EMBL/GenBank/DDBJ databases">
        <title>The improved chromosome-level genome for the pearl oyster Pinctada fucata martensii using PacBio sequencing and Hi-C.</title>
        <authorList>
            <person name="Zheng Z."/>
        </authorList>
    </citation>
    <scope>NUCLEOTIDE SEQUENCE</scope>
    <source>
        <strain evidence="2">ZZ-2019</strain>
        <tissue evidence="2">Adductor muscle</tissue>
    </source>
</reference>
<dbReference type="AlphaFoldDB" id="A0AA88YEN8"/>
<organism evidence="2 3">
    <name type="scientific">Pinctada imbricata</name>
    <name type="common">Atlantic pearl-oyster</name>
    <name type="synonym">Pinctada martensii</name>
    <dbReference type="NCBI Taxonomy" id="66713"/>
    <lineage>
        <taxon>Eukaryota</taxon>
        <taxon>Metazoa</taxon>
        <taxon>Spiralia</taxon>
        <taxon>Lophotrochozoa</taxon>
        <taxon>Mollusca</taxon>
        <taxon>Bivalvia</taxon>
        <taxon>Autobranchia</taxon>
        <taxon>Pteriomorphia</taxon>
        <taxon>Pterioida</taxon>
        <taxon>Pterioidea</taxon>
        <taxon>Pteriidae</taxon>
        <taxon>Pinctada</taxon>
    </lineage>
</organism>
<sequence>MQAGDAYSSWAPGLTPLSGVRFFSHGGESRIGTIPLAEVNATNEPVYLLGQTYPSPISNTTATCSVQTDDCYAIITMYIVDLRLYNGSVGCTQTLDVSGITLTCADNNNFEIRPVTRSSYMRIKFDSSVTNQGFFWVGFQCMYILHVFNGLITVVYKYPYTIIMMTLKRY</sequence>
<dbReference type="Proteomes" id="UP001186944">
    <property type="component" value="Unassembled WGS sequence"/>
</dbReference>
<evidence type="ECO:0000313" key="3">
    <source>
        <dbReference type="Proteomes" id="UP001186944"/>
    </source>
</evidence>
<keyword evidence="3" id="KW-1185">Reference proteome</keyword>
<keyword evidence="1" id="KW-1133">Transmembrane helix</keyword>
<dbReference type="EMBL" id="VSWD01000005">
    <property type="protein sequence ID" value="KAK3103393.1"/>
    <property type="molecule type" value="Genomic_DNA"/>
</dbReference>
<feature type="transmembrane region" description="Helical" evidence="1">
    <location>
        <begin position="134"/>
        <end position="156"/>
    </location>
</feature>
<name>A0AA88YEN8_PINIB</name>
<comment type="caution">
    <text evidence="2">The sequence shown here is derived from an EMBL/GenBank/DDBJ whole genome shotgun (WGS) entry which is preliminary data.</text>
</comment>
<keyword evidence="1" id="KW-0812">Transmembrane</keyword>
<evidence type="ECO:0000313" key="2">
    <source>
        <dbReference type="EMBL" id="KAK3103393.1"/>
    </source>
</evidence>
<keyword evidence="1" id="KW-0472">Membrane</keyword>
<gene>
    <name evidence="2" type="ORF">FSP39_018911</name>
</gene>
<accession>A0AA88YEN8</accession>
<proteinExistence type="predicted"/>